<dbReference type="PANTHER" id="PTHR43370">
    <property type="entry name" value="SUGAR ABC TRANSPORTER INTEGRAL MEMBRANE PROTEIN-RELATED"/>
    <property type="match status" value="1"/>
</dbReference>
<evidence type="ECO:0000256" key="2">
    <source>
        <dbReference type="ARBA" id="ARBA00022475"/>
    </source>
</evidence>
<feature type="transmembrane region" description="Helical" evidence="6">
    <location>
        <begin position="243"/>
        <end position="262"/>
    </location>
</feature>
<name>A0A7G9B853_9FIRM</name>
<dbReference type="PANTHER" id="PTHR43370:SF1">
    <property type="entry name" value="GUANOSINE ABC TRANSPORTER PERMEASE PROTEIN NUPQ"/>
    <property type="match status" value="1"/>
</dbReference>
<keyword evidence="3 6" id="KW-0812">Transmembrane</keyword>
<keyword evidence="2" id="KW-1003">Cell membrane</keyword>
<sequence>MLEIIFSEHTLMTGLSLATPLLLCALGGAVCSKAGNFNIALEGFMLIGAFFGVVGSYYLHSAFVGVLTAVLAAVLASLLYGLFLIQLKGHEVILGFGFNMFAIAITGWLLGPVFGGKGSFYDPSTPSLDKISLPLLQDIPVLRTLSGHNIIVYLSWALIAVLFILLYKTTLGYKIRALGENPKALSVNGLSTVKYRYLVEMIVGVTCGLAGAFLSIGNLSMFTENMTAGRGFIAVAAVGFSNAYIPLTALASILFGIANAVAIQLQGVGMPTEFVDMIPYAMTILMLLPAIRQNQKKAYN</sequence>
<evidence type="ECO:0000256" key="3">
    <source>
        <dbReference type="ARBA" id="ARBA00022692"/>
    </source>
</evidence>
<dbReference type="GO" id="GO:0005886">
    <property type="term" value="C:plasma membrane"/>
    <property type="evidence" value="ECO:0007669"/>
    <property type="project" value="UniProtKB-SubCell"/>
</dbReference>
<comment type="subcellular location">
    <subcellularLocation>
        <location evidence="1">Cell membrane</location>
        <topology evidence="1">Multi-pass membrane protein</topology>
    </subcellularLocation>
</comment>
<protein>
    <submittedName>
        <fullName evidence="7">ABC transporter permease</fullName>
    </submittedName>
</protein>
<keyword evidence="4 6" id="KW-1133">Transmembrane helix</keyword>
<evidence type="ECO:0000256" key="4">
    <source>
        <dbReference type="ARBA" id="ARBA00022989"/>
    </source>
</evidence>
<feature type="transmembrane region" description="Helical" evidence="6">
    <location>
        <begin position="65"/>
        <end position="85"/>
    </location>
</feature>
<feature type="transmembrane region" description="Helical" evidence="6">
    <location>
        <begin position="12"/>
        <end position="32"/>
    </location>
</feature>
<dbReference type="GO" id="GO:0022857">
    <property type="term" value="F:transmembrane transporter activity"/>
    <property type="evidence" value="ECO:0007669"/>
    <property type="project" value="InterPro"/>
</dbReference>
<evidence type="ECO:0000256" key="1">
    <source>
        <dbReference type="ARBA" id="ARBA00004651"/>
    </source>
</evidence>
<evidence type="ECO:0000313" key="7">
    <source>
        <dbReference type="EMBL" id="QNL45734.1"/>
    </source>
</evidence>
<dbReference type="InterPro" id="IPR001851">
    <property type="entry name" value="ABC_transp_permease"/>
</dbReference>
<organism evidence="7 8">
    <name type="scientific">Oscillibacter hominis</name>
    <dbReference type="NCBI Taxonomy" id="2763056"/>
    <lineage>
        <taxon>Bacteria</taxon>
        <taxon>Bacillati</taxon>
        <taxon>Bacillota</taxon>
        <taxon>Clostridia</taxon>
        <taxon>Eubacteriales</taxon>
        <taxon>Oscillospiraceae</taxon>
        <taxon>Oscillibacter</taxon>
    </lineage>
</organism>
<feature type="transmembrane region" description="Helical" evidence="6">
    <location>
        <begin position="150"/>
        <end position="167"/>
    </location>
</feature>
<dbReference type="Pfam" id="PF02653">
    <property type="entry name" value="BPD_transp_2"/>
    <property type="match status" value="1"/>
</dbReference>
<proteinExistence type="predicted"/>
<dbReference type="KEGG" id="ohi:H8790_06995"/>
<dbReference type="Proteomes" id="UP000515960">
    <property type="component" value="Chromosome"/>
</dbReference>
<keyword evidence="5 6" id="KW-0472">Membrane</keyword>
<dbReference type="RefSeq" id="WP_187334162.1">
    <property type="nucleotide sequence ID" value="NZ_CP060490.1"/>
</dbReference>
<accession>A0A7G9B853</accession>
<feature type="transmembrane region" description="Helical" evidence="6">
    <location>
        <begin position="39"/>
        <end position="59"/>
    </location>
</feature>
<dbReference type="CDD" id="cd06580">
    <property type="entry name" value="TM_PBP1_transp_TpRbsC_like"/>
    <property type="match status" value="1"/>
</dbReference>
<reference evidence="7 8" key="1">
    <citation type="submission" date="2020-08" db="EMBL/GenBank/DDBJ databases">
        <authorList>
            <person name="Liu C."/>
            <person name="Sun Q."/>
        </authorList>
    </citation>
    <scope>NUCLEOTIDE SEQUENCE [LARGE SCALE GENOMIC DNA]</scope>
    <source>
        <strain evidence="7 8">NSJ-62</strain>
    </source>
</reference>
<dbReference type="EMBL" id="CP060490">
    <property type="protein sequence ID" value="QNL45734.1"/>
    <property type="molecule type" value="Genomic_DNA"/>
</dbReference>
<feature type="transmembrane region" description="Helical" evidence="6">
    <location>
        <begin position="92"/>
        <end position="111"/>
    </location>
</feature>
<dbReference type="AlphaFoldDB" id="A0A7G9B853"/>
<evidence type="ECO:0000256" key="5">
    <source>
        <dbReference type="ARBA" id="ARBA00023136"/>
    </source>
</evidence>
<evidence type="ECO:0000256" key="6">
    <source>
        <dbReference type="SAM" id="Phobius"/>
    </source>
</evidence>
<gene>
    <name evidence="7" type="ORF">H8790_06995</name>
</gene>
<evidence type="ECO:0000313" key="8">
    <source>
        <dbReference type="Proteomes" id="UP000515960"/>
    </source>
</evidence>
<keyword evidence="8" id="KW-1185">Reference proteome</keyword>
<feature type="transmembrane region" description="Helical" evidence="6">
    <location>
        <begin position="197"/>
        <end position="223"/>
    </location>
</feature>